<keyword evidence="2" id="KW-0812">Transmembrane</keyword>
<feature type="transmembrane region" description="Helical" evidence="2">
    <location>
        <begin position="319"/>
        <end position="339"/>
    </location>
</feature>
<keyword evidence="2" id="KW-0472">Membrane</keyword>
<evidence type="ECO:0000313" key="5">
    <source>
        <dbReference type="Proteomes" id="UP001162131"/>
    </source>
</evidence>
<gene>
    <name evidence="4" type="ORF">BSTOLATCC_MIC59895</name>
</gene>
<feature type="region of interest" description="Disordered" evidence="1">
    <location>
        <begin position="868"/>
        <end position="902"/>
    </location>
</feature>
<feature type="transmembrane region" description="Helical" evidence="2">
    <location>
        <begin position="240"/>
        <end position="256"/>
    </location>
</feature>
<dbReference type="InterPro" id="IPR057352">
    <property type="entry name" value="TPR_TmcB/C"/>
</dbReference>
<feature type="transmembrane region" description="Helical" evidence="2">
    <location>
        <begin position="1178"/>
        <end position="1202"/>
    </location>
</feature>
<sequence length="1532" mass="176068">MEDSNDALKTDAFDVAISTRLKKLLERLLNTLFETFYTIYKSSSSNIRAEGSKNKFYIHLARMILLTLQLLSLIFPPTLPSWESYHWFSSLISYTRFDYLFMTLSIGVIFLYIAAGAVVVPCLFLAYLYIKLYHKKPVKPTNYRITLSLGLKFTRVYAYLPFLCVFFATFKLWLLPENTLFEYDDADTSLIHAQYYGEFTLVLIVLLVALCLFQVMFLYDQYISKAKYDIGTRAHSKLEVFQVLSILVIAGNHFWIHENYPVAHFFITLVLASALSVGYVYYLPYFNVFLNFTHSAAYLTLSWGAFAQIWSYALDNGTMGFGLIVIVTPCLYLLLWEIVKRRVKLIDKSYINLESYGSLWLYELPTRLLVQEYLNIYKKEPEQALMIKEDINSLFRGMAKNYSNKKYVGLWEFAFTYSILKQDNLARIKLSQCRRAAFELEGSFHQYKYSKEIELAFHAYHEEVDFLKFRTMYEKALKFDEKCCDAQLQFWTELACEDLQIEKLEDLGYKLEKVVKKSRKLSKLLIKKYPSNQLALKLFGSFLLEVYNDSNKGNELVSRAEHEKQQFEKKMQTLGEKFNYFDNNNGILIVSGNPENFGNIESMNHIASNTLAIPIRFGLSMNISVFVPPPMNVASIHNKAMQNFILQCKTTEVGLPFSSFFIDYSSFIVEVFLQVRCVALDSYPFFIAAFKKNTKDREVILFDVEGFIISSTRGFAILTGYSDQPMNLKGVYAEMVLPTFNKLRKTYKPEQVIDYVLAGTVNKIFLKFHNHVAGSVTFSLLLATGNEEEKESWLSSMPEVTGFDELIGQEIPAAKEYTAPTYEKKGILKPPRMKSNKDCNVKFDLNPQVSYINETDFKPGKKIIGKEKDATSIQKPKVELEEIHDEEEEDKENTDKPDLVQNSAPVISNSKLIDLKDLDLIAPESYEDPNNLSSASGISGISGEIINIQQEPRKGTSIASSSNSSNASFTSSAVAQILLTGVNRSMFRFKVSFFITTVVVNMAILSMVIYMSVVAGQFQEKVVVKDVTQRRILNSYLALEGRNLYLSAVNYEISDTYETISNNMKADVESYADIVNRASKRLKTWPKGKYRDMYYNSEFMRFKLNDDIIVAETDNLMDLMRNMIEEGNILSATDASNIDNQNPSFFYLLRNGHSETLSALNESIYVLKSEERSMLTSVLNIVLILAVFAICLLIICLIVVLIPTLLSVEYSNQTVWSLFINLPLELIQEMRSRCEERLEQTHGCEPQLLTNIRVFKSLASREKVKAKAKWPRIICKMSIYYASSFLFFILFYFKGFLVYDNLLYTKPIVVDWAGQRVLAVNMVFFWLQEIKHHNQTWSYYNVIPYMRSAISLECELDKAIENLRWAEYYLLYGSVAYLGKSQSHKDLLLDKGCDIAECGFLERGLHSGIEDYIEDVSYARDLILSGQDVSIEDIRAQMKALLQLSTELRDKYISDIGSILDDTTLLIIGLTVAYIVFVLFLYFFVYIPGLNVIQREITSIWTLGRLIPIAHRAKILRTLKNNKLLNKAEKDE</sequence>
<proteinExistence type="predicted"/>
<keyword evidence="2" id="KW-1133">Transmembrane helix</keyword>
<dbReference type="PANTHER" id="PTHR31600:SF2">
    <property type="entry name" value="GAMETE ENRICHED GENE 10 PROTEIN-RELATED"/>
    <property type="match status" value="1"/>
</dbReference>
<feature type="compositionally biased region" description="Acidic residues" evidence="1">
    <location>
        <begin position="882"/>
        <end position="892"/>
    </location>
</feature>
<reference evidence="4" key="1">
    <citation type="submission" date="2021-09" db="EMBL/GenBank/DDBJ databases">
        <authorList>
            <consortium name="AG Swart"/>
            <person name="Singh M."/>
            <person name="Singh A."/>
            <person name="Seah K."/>
            <person name="Emmerich C."/>
        </authorList>
    </citation>
    <scope>NUCLEOTIDE SEQUENCE</scope>
    <source>
        <strain evidence="4">ATCC30299</strain>
    </source>
</reference>
<feature type="transmembrane region" description="Helical" evidence="2">
    <location>
        <begin position="56"/>
        <end position="79"/>
    </location>
</feature>
<feature type="transmembrane region" description="Helical" evidence="2">
    <location>
        <begin position="295"/>
        <end position="313"/>
    </location>
</feature>
<dbReference type="Pfam" id="PF25474">
    <property type="entry name" value="TPR_TmcB"/>
    <property type="match status" value="1"/>
</dbReference>
<feature type="transmembrane region" description="Helical" evidence="2">
    <location>
        <begin position="1465"/>
        <end position="1487"/>
    </location>
</feature>
<dbReference type="PANTHER" id="PTHR31600">
    <property type="entry name" value="TINY MACROCYSTS PROTEIN B-RELATED"/>
    <property type="match status" value="1"/>
</dbReference>
<evidence type="ECO:0000256" key="1">
    <source>
        <dbReference type="SAM" id="MobiDB-lite"/>
    </source>
</evidence>
<feature type="transmembrane region" description="Helical" evidence="2">
    <location>
        <begin position="195"/>
        <end position="219"/>
    </location>
</feature>
<feature type="transmembrane region" description="Helical" evidence="2">
    <location>
        <begin position="993"/>
        <end position="1013"/>
    </location>
</feature>
<feature type="compositionally biased region" description="Basic and acidic residues" evidence="1">
    <location>
        <begin position="868"/>
        <end position="881"/>
    </location>
</feature>
<keyword evidence="5" id="KW-1185">Reference proteome</keyword>
<feature type="transmembrane region" description="Helical" evidence="2">
    <location>
        <begin position="262"/>
        <end position="283"/>
    </location>
</feature>
<feature type="transmembrane region" description="Helical" evidence="2">
    <location>
        <begin position="156"/>
        <end position="175"/>
    </location>
</feature>
<name>A0AAU9K9K5_9CILI</name>
<dbReference type="InterPro" id="IPR052994">
    <property type="entry name" value="Tiny_macrocysts_regulators"/>
</dbReference>
<comment type="caution">
    <text evidence="4">The sequence shown here is derived from an EMBL/GenBank/DDBJ whole genome shotgun (WGS) entry which is preliminary data.</text>
</comment>
<dbReference type="EMBL" id="CAJZBQ010000057">
    <property type="protein sequence ID" value="CAG9334093.1"/>
    <property type="molecule type" value="Genomic_DNA"/>
</dbReference>
<feature type="domain" description="TmcB/TmcC TPR repeats" evidence="3">
    <location>
        <begin position="464"/>
        <end position="568"/>
    </location>
</feature>
<accession>A0AAU9K9K5</accession>
<protein>
    <recommendedName>
        <fullName evidence="3">TmcB/TmcC TPR repeats domain-containing protein</fullName>
    </recommendedName>
</protein>
<dbReference type="Proteomes" id="UP001162131">
    <property type="component" value="Unassembled WGS sequence"/>
</dbReference>
<feature type="transmembrane region" description="Helical" evidence="2">
    <location>
        <begin position="1273"/>
        <end position="1293"/>
    </location>
</feature>
<organism evidence="4 5">
    <name type="scientific">Blepharisma stoltei</name>
    <dbReference type="NCBI Taxonomy" id="1481888"/>
    <lineage>
        <taxon>Eukaryota</taxon>
        <taxon>Sar</taxon>
        <taxon>Alveolata</taxon>
        <taxon>Ciliophora</taxon>
        <taxon>Postciliodesmatophora</taxon>
        <taxon>Heterotrichea</taxon>
        <taxon>Heterotrichida</taxon>
        <taxon>Blepharismidae</taxon>
        <taxon>Blepharisma</taxon>
    </lineage>
</organism>
<feature type="transmembrane region" description="Helical" evidence="2">
    <location>
        <begin position="99"/>
        <end position="130"/>
    </location>
</feature>
<evidence type="ECO:0000313" key="4">
    <source>
        <dbReference type="EMBL" id="CAG9334093.1"/>
    </source>
</evidence>
<evidence type="ECO:0000256" key="2">
    <source>
        <dbReference type="SAM" id="Phobius"/>
    </source>
</evidence>
<evidence type="ECO:0000259" key="3">
    <source>
        <dbReference type="Pfam" id="PF25474"/>
    </source>
</evidence>